<dbReference type="EMBL" id="JBHSFK010000001">
    <property type="protein sequence ID" value="MFC4498164.1"/>
    <property type="molecule type" value="Genomic_DNA"/>
</dbReference>
<dbReference type="CDD" id="cd13585">
    <property type="entry name" value="PBP2_TMBP_like"/>
    <property type="match status" value="1"/>
</dbReference>
<dbReference type="Pfam" id="PF01547">
    <property type="entry name" value="SBP_bac_1"/>
    <property type="match status" value="1"/>
</dbReference>
<dbReference type="Proteomes" id="UP001595839">
    <property type="component" value="Unassembled WGS sequence"/>
</dbReference>
<name>A0ABV9AE78_9ACTN</name>
<dbReference type="SUPFAM" id="SSF53850">
    <property type="entry name" value="Periplasmic binding protein-like II"/>
    <property type="match status" value="1"/>
</dbReference>
<reference evidence="3" key="1">
    <citation type="journal article" date="2019" name="Int. J. Syst. Evol. Microbiol.">
        <title>The Global Catalogue of Microorganisms (GCM) 10K type strain sequencing project: providing services to taxonomists for standard genome sequencing and annotation.</title>
        <authorList>
            <consortium name="The Broad Institute Genomics Platform"/>
            <consortium name="The Broad Institute Genome Sequencing Center for Infectious Disease"/>
            <person name="Wu L."/>
            <person name="Ma J."/>
        </authorList>
    </citation>
    <scope>NUCLEOTIDE SEQUENCE [LARGE SCALE GENOMIC DNA]</scope>
    <source>
        <strain evidence="3">CGMCC 4.7177</strain>
    </source>
</reference>
<dbReference type="InterPro" id="IPR050490">
    <property type="entry name" value="Bact_solute-bd_prot1"/>
</dbReference>
<accession>A0ABV9AE78</accession>
<dbReference type="Gene3D" id="3.40.190.10">
    <property type="entry name" value="Periplasmic binding protein-like II"/>
    <property type="match status" value="1"/>
</dbReference>
<proteinExistence type="predicted"/>
<keyword evidence="1" id="KW-0732">Signal</keyword>
<evidence type="ECO:0000256" key="1">
    <source>
        <dbReference type="SAM" id="SignalP"/>
    </source>
</evidence>
<dbReference type="InterPro" id="IPR006059">
    <property type="entry name" value="SBP"/>
</dbReference>
<protein>
    <submittedName>
        <fullName evidence="2">ABC transporter substrate-binding protein</fullName>
    </submittedName>
</protein>
<gene>
    <name evidence="2" type="ORF">ACFPIH_01300</name>
</gene>
<comment type="caution">
    <text evidence="2">The sequence shown here is derived from an EMBL/GenBank/DDBJ whole genome shotgun (WGS) entry which is preliminary data.</text>
</comment>
<evidence type="ECO:0000313" key="3">
    <source>
        <dbReference type="Proteomes" id="UP001595839"/>
    </source>
</evidence>
<organism evidence="2 3">
    <name type="scientific">Streptomyces vulcanius</name>
    <dbReference type="NCBI Taxonomy" id="1441876"/>
    <lineage>
        <taxon>Bacteria</taxon>
        <taxon>Bacillati</taxon>
        <taxon>Actinomycetota</taxon>
        <taxon>Actinomycetes</taxon>
        <taxon>Kitasatosporales</taxon>
        <taxon>Streptomycetaceae</taxon>
        <taxon>Streptomyces</taxon>
    </lineage>
</organism>
<feature type="signal peptide" evidence="1">
    <location>
        <begin position="1"/>
        <end position="28"/>
    </location>
</feature>
<dbReference type="RefSeq" id="WP_381166312.1">
    <property type="nucleotide sequence ID" value="NZ_JBHSFK010000001.1"/>
</dbReference>
<dbReference type="InterPro" id="IPR006311">
    <property type="entry name" value="TAT_signal"/>
</dbReference>
<dbReference type="PANTHER" id="PTHR43649">
    <property type="entry name" value="ARABINOSE-BINDING PROTEIN-RELATED"/>
    <property type="match status" value="1"/>
</dbReference>
<feature type="chain" id="PRO_5045377474" evidence="1">
    <location>
        <begin position="29"/>
        <end position="420"/>
    </location>
</feature>
<sequence length="420" mass="46001">MSAMSNSNWSRRSIFRAAAGMAAAGTLAACGGNNGRASGGSGTNLTQYFHAYGEEGTEQAIKRYAKAYKDANVTTQWITAADFENKLFATLLTDKAPDLFEFHPQIQMVKSGQVADLTDIIAPVKDDFNPADIASHTVDGKTYGVRMIDDPQFFFYRPSLLEKAGVKVPETLDELIEAAAKLTTGKVKGLYLGNDLHAVINPMIWSAGADTLDDKNEIAYHTEGVAEGIKKMRKLFTSGHLLLGAPTDYWDPSALNQGLTAIQFCGMWAMPQFQQTLGDDIGIFPFPKTIDSGKQSVYNGGWSMFVNAKGKNVDAAKEYVKWLWIEQKKYQEDWATSYGFHIPPRTSIAQSATKLKSGLPAEGVKLFNEFGHFDNIGWTQAMITALEDVFANSVRKGGDPEASLDKADTAVNRELKKLFG</sequence>
<evidence type="ECO:0000313" key="2">
    <source>
        <dbReference type="EMBL" id="MFC4498164.1"/>
    </source>
</evidence>
<keyword evidence="3" id="KW-1185">Reference proteome</keyword>
<dbReference type="PROSITE" id="PS51318">
    <property type="entry name" value="TAT"/>
    <property type="match status" value="1"/>
</dbReference>